<dbReference type="GO" id="GO:0006457">
    <property type="term" value="P:protein folding"/>
    <property type="evidence" value="ECO:0007669"/>
    <property type="project" value="UniProtKB-UniRule"/>
</dbReference>
<organism evidence="5 6">
    <name type="scientific">Pichia kluyveri</name>
    <name type="common">Yeast</name>
    <dbReference type="NCBI Taxonomy" id="36015"/>
    <lineage>
        <taxon>Eukaryota</taxon>
        <taxon>Fungi</taxon>
        <taxon>Dikarya</taxon>
        <taxon>Ascomycota</taxon>
        <taxon>Saccharomycotina</taxon>
        <taxon>Pichiomycetes</taxon>
        <taxon>Pichiales</taxon>
        <taxon>Pichiaceae</taxon>
        <taxon>Pichia</taxon>
    </lineage>
</organism>
<comment type="subunit">
    <text evidence="3">Heterohexamer of two PFD-alpha type and four PFD-beta type subunits.</text>
</comment>
<comment type="similarity">
    <text evidence="1 3">Belongs to the prefoldin subunit beta family.</text>
</comment>
<protein>
    <recommendedName>
        <fullName evidence="3">Prefoldin subunit 4</fullName>
    </recommendedName>
</protein>
<feature type="coiled-coil region" evidence="4">
    <location>
        <begin position="97"/>
        <end position="131"/>
    </location>
</feature>
<evidence type="ECO:0000256" key="4">
    <source>
        <dbReference type="SAM" id="Coils"/>
    </source>
</evidence>
<dbReference type="PANTHER" id="PTHR21100">
    <property type="entry name" value="PREFOLDIN SUBUNIT 4"/>
    <property type="match status" value="1"/>
</dbReference>
<proteinExistence type="inferred from homology"/>
<name>A0AAV5QZI8_PICKL</name>
<sequence length="144" mass="16150">MELLPEGQNNSSNVTLDDQLLINKFSTLMTHYDRLNDKLSNLQQEKDSIDDITLELELIDEDELIDYLIGGISNPSSSNSDIIGDGCFVKLKQSKVMENLQLKSDNLSIEIDKINGNLSDLSNNLKNLKSTLYAKFGNAINLER</sequence>
<dbReference type="PIRSF" id="PIRSF016477">
    <property type="entry name" value="Prefoldin_subunit_4"/>
    <property type="match status" value="1"/>
</dbReference>
<gene>
    <name evidence="5" type="ORF">DAPK24_012630</name>
</gene>
<evidence type="ECO:0000256" key="1">
    <source>
        <dbReference type="ARBA" id="ARBA00008045"/>
    </source>
</evidence>
<dbReference type="GO" id="GO:0016272">
    <property type="term" value="C:prefoldin complex"/>
    <property type="evidence" value="ECO:0007669"/>
    <property type="project" value="UniProtKB-UniRule"/>
</dbReference>
<dbReference type="Pfam" id="PF01920">
    <property type="entry name" value="Prefoldin_2"/>
    <property type="match status" value="1"/>
</dbReference>
<dbReference type="SUPFAM" id="SSF46579">
    <property type="entry name" value="Prefoldin"/>
    <property type="match status" value="1"/>
</dbReference>
<evidence type="ECO:0000256" key="3">
    <source>
        <dbReference type="PIRNR" id="PIRNR016477"/>
    </source>
</evidence>
<dbReference type="InterPro" id="IPR016661">
    <property type="entry name" value="PFDN4"/>
</dbReference>
<dbReference type="GO" id="GO:0005737">
    <property type="term" value="C:cytoplasm"/>
    <property type="evidence" value="ECO:0007669"/>
    <property type="project" value="TreeGrafter"/>
</dbReference>
<dbReference type="InterPro" id="IPR002777">
    <property type="entry name" value="PFD_beta-like"/>
</dbReference>
<keyword evidence="4" id="KW-0175">Coiled coil</keyword>
<keyword evidence="2 3" id="KW-0143">Chaperone</keyword>
<comment type="caution">
    <text evidence="5">The sequence shown here is derived from an EMBL/GenBank/DDBJ whole genome shotgun (WGS) entry which is preliminary data.</text>
</comment>
<dbReference type="GO" id="GO:0051082">
    <property type="term" value="F:unfolded protein binding"/>
    <property type="evidence" value="ECO:0007669"/>
    <property type="project" value="InterPro"/>
</dbReference>
<dbReference type="PANTHER" id="PTHR21100:SF9">
    <property type="entry name" value="PREFOLDIN SUBUNIT 4"/>
    <property type="match status" value="1"/>
</dbReference>
<dbReference type="Proteomes" id="UP001378960">
    <property type="component" value="Unassembled WGS sequence"/>
</dbReference>
<evidence type="ECO:0000313" key="5">
    <source>
        <dbReference type="EMBL" id="GMM44688.1"/>
    </source>
</evidence>
<comment type="function">
    <text evidence="3">Binds specifically to cytosolic chaperonin (c-CPN) and transfers target proteins to it. Binds to nascent polypeptide chain and promotes folding in an environment in which there are many competing pathways for nonnative proteins.</text>
</comment>
<keyword evidence="6" id="KW-1185">Reference proteome</keyword>
<dbReference type="EMBL" id="BTGB01000001">
    <property type="protein sequence ID" value="GMM44688.1"/>
    <property type="molecule type" value="Genomic_DNA"/>
</dbReference>
<dbReference type="AlphaFoldDB" id="A0AAV5QZI8"/>
<accession>A0AAV5QZI8</accession>
<feature type="coiled-coil region" evidence="4">
    <location>
        <begin position="25"/>
        <end position="52"/>
    </location>
</feature>
<evidence type="ECO:0000256" key="2">
    <source>
        <dbReference type="ARBA" id="ARBA00023186"/>
    </source>
</evidence>
<reference evidence="5 6" key="1">
    <citation type="journal article" date="2023" name="Elife">
        <title>Identification of key yeast species and microbe-microbe interactions impacting larval growth of Drosophila in the wild.</title>
        <authorList>
            <person name="Mure A."/>
            <person name="Sugiura Y."/>
            <person name="Maeda R."/>
            <person name="Honda K."/>
            <person name="Sakurai N."/>
            <person name="Takahashi Y."/>
            <person name="Watada M."/>
            <person name="Katoh T."/>
            <person name="Gotoh A."/>
            <person name="Gotoh Y."/>
            <person name="Taniguchi I."/>
            <person name="Nakamura K."/>
            <person name="Hayashi T."/>
            <person name="Katayama T."/>
            <person name="Uemura T."/>
            <person name="Hattori Y."/>
        </authorList>
    </citation>
    <scope>NUCLEOTIDE SEQUENCE [LARGE SCALE GENOMIC DNA]</scope>
    <source>
        <strain evidence="5 6">PK-24</strain>
    </source>
</reference>
<evidence type="ECO:0000313" key="6">
    <source>
        <dbReference type="Proteomes" id="UP001378960"/>
    </source>
</evidence>